<evidence type="ECO:0000313" key="8">
    <source>
        <dbReference type="Proteomes" id="UP001163115"/>
    </source>
</evidence>
<dbReference type="NCBIfam" id="TIGR03974">
    <property type="entry name" value="rSAM_six_Cys"/>
    <property type="match status" value="1"/>
</dbReference>
<dbReference type="InterPro" id="IPR023867">
    <property type="entry name" value="Sulphatase_maturase_rSAM"/>
</dbReference>
<dbReference type="CDD" id="cd01335">
    <property type="entry name" value="Radical_SAM"/>
    <property type="match status" value="1"/>
</dbReference>
<dbReference type="EMBL" id="CP113524">
    <property type="protein sequence ID" value="WAJ24575.1"/>
    <property type="molecule type" value="Genomic_DNA"/>
</dbReference>
<dbReference type="Proteomes" id="UP001163115">
    <property type="component" value="Chromosome"/>
</dbReference>
<dbReference type="InterPro" id="IPR023885">
    <property type="entry name" value="4Fe4S-binding_SPASM_dom"/>
</dbReference>
<comment type="cofactor">
    <cofactor evidence="1">
        <name>[4Fe-4S] cluster</name>
        <dbReference type="ChEBI" id="CHEBI:49883"/>
    </cofactor>
</comment>
<gene>
    <name evidence="7" type="primary">scfB</name>
    <name evidence="7" type="ORF">OW255_03350</name>
</gene>
<dbReference type="InterPro" id="IPR024025">
    <property type="entry name" value="SCIFF_rSAM_maturase"/>
</dbReference>
<evidence type="ECO:0000256" key="2">
    <source>
        <dbReference type="ARBA" id="ARBA00022691"/>
    </source>
</evidence>
<evidence type="ECO:0000256" key="5">
    <source>
        <dbReference type="ARBA" id="ARBA00023014"/>
    </source>
</evidence>
<dbReference type="PANTHER" id="PTHR43273">
    <property type="entry name" value="ANAEROBIC SULFATASE-MATURATING ENZYME HOMOLOG ASLB-RELATED"/>
    <property type="match status" value="1"/>
</dbReference>
<keyword evidence="2" id="KW-0949">S-adenosyl-L-methionine</keyword>
<dbReference type="SFLD" id="SFLDS00029">
    <property type="entry name" value="Radical_SAM"/>
    <property type="match status" value="1"/>
</dbReference>
<reference evidence="7" key="1">
    <citation type="submission" date="2022-11" db="EMBL/GenBank/DDBJ databases">
        <title>Lacrimispora xylanolytica sy1, complete genome.</title>
        <authorList>
            <person name="Choi S."/>
        </authorList>
    </citation>
    <scope>NUCLEOTIDE SEQUENCE</scope>
    <source>
        <strain evidence="7">Sy1</strain>
    </source>
</reference>
<proteinExistence type="predicted"/>
<dbReference type="InterPro" id="IPR058240">
    <property type="entry name" value="rSAM_sf"/>
</dbReference>
<sequence>MIHQYINNGFHIILDVNSGAVHSVDAVMYDAVAAAKELIPDMEKPEKLSGQVTEAVISRLKDSYPEAEIAEALEEIQYLIDAGELFSKDVYHDYIVDFKKRKTVVKALCLHIAHDCNLACQYCFAEEGEYHGRRALMSFEVGKKAIDFLLLNSGNRKNLEIDFFGGEPLMNWEVVKQIVEYGRSKEKEYNKNFRFTMTTNGVLLNDEIMEYCNKEMSNVVLSLDGRKEVNDKMRPFRNGKGSYELIVPKFQKFAKLRENKDYYIRGTFTRENMDFAKDVLEFADLGFKSMSIEPVVAQAEEYYAIREEDIPQILEEYDNLAVEYIKRHKEGKGFNFFHFNIDLQQGPCVAKRLAGCGSGTEYLAVTPWGDFYPCHQFVGQDDYLLGNVDEGLLNTKVRDEFKLCNVYAKDKCQDCFARFYCSGGCAANSYNFHGNITDAYDIGCEMEKKRVECSIMIKAALAEE</sequence>
<evidence type="ECO:0000256" key="1">
    <source>
        <dbReference type="ARBA" id="ARBA00001966"/>
    </source>
</evidence>
<keyword evidence="3" id="KW-0479">Metal-binding</keyword>
<keyword evidence="5" id="KW-0411">Iron-sulfur</keyword>
<dbReference type="SUPFAM" id="SSF102114">
    <property type="entry name" value="Radical SAM enzymes"/>
    <property type="match status" value="1"/>
</dbReference>
<dbReference type="InterPro" id="IPR013785">
    <property type="entry name" value="Aldolase_TIM"/>
</dbReference>
<feature type="domain" description="Radical SAM core" evidence="6">
    <location>
        <begin position="102"/>
        <end position="335"/>
    </location>
</feature>
<dbReference type="NCBIfam" id="TIGR04085">
    <property type="entry name" value="rSAM_more_4Fe4S"/>
    <property type="match status" value="1"/>
</dbReference>
<dbReference type="SFLD" id="SFLDG01386">
    <property type="entry name" value="main_SPASM_domain-containing"/>
    <property type="match status" value="1"/>
</dbReference>
<accession>A0ABY7AD02</accession>
<organism evidence="7 8">
    <name type="scientific">Lacrimispora xylanolytica</name>
    <dbReference type="NCBI Taxonomy" id="29375"/>
    <lineage>
        <taxon>Bacteria</taxon>
        <taxon>Bacillati</taxon>
        <taxon>Bacillota</taxon>
        <taxon>Clostridia</taxon>
        <taxon>Lachnospirales</taxon>
        <taxon>Lachnospiraceae</taxon>
        <taxon>Lacrimispora</taxon>
    </lineage>
</organism>
<keyword evidence="4" id="KW-0408">Iron</keyword>
<dbReference type="PROSITE" id="PS51918">
    <property type="entry name" value="RADICAL_SAM"/>
    <property type="match status" value="1"/>
</dbReference>
<dbReference type="RefSeq" id="WP_024837297.1">
    <property type="nucleotide sequence ID" value="NZ_CP113524.1"/>
</dbReference>
<dbReference type="InterPro" id="IPR007197">
    <property type="entry name" value="rSAM"/>
</dbReference>
<keyword evidence="8" id="KW-1185">Reference proteome</keyword>
<evidence type="ECO:0000313" key="7">
    <source>
        <dbReference type="EMBL" id="WAJ24575.1"/>
    </source>
</evidence>
<evidence type="ECO:0000259" key="6">
    <source>
        <dbReference type="PROSITE" id="PS51918"/>
    </source>
</evidence>
<evidence type="ECO:0000256" key="3">
    <source>
        <dbReference type="ARBA" id="ARBA00022723"/>
    </source>
</evidence>
<dbReference type="Gene3D" id="3.20.20.70">
    <property type="entry name" value="Aldolase class I"/>
    <property type="match status" value="1"/>
</dbReference>
<dbReference type="Pfam" id="PF04055">
    <property type="entry name" value="Radical_SAM"/>
    <property type="match status" value="1"/>
</dbReference>
<dbReference type="SFLD" id="SFLDG01067">
    <property type="entry name" value="SPASM/twitch_domain_containing"/>
    <property type="match status" value="1"/>
</dbReference>
<dbReference type="SFLD" id="SFLDG01384">
    <property type="entry name" value="thioether_bond_formation_requi"/>
    <property type="match status" value="1"/>
</dbReference>
<dbReference type="InterPro" id="IPR047602">
    <property type="entry name" value="SPASM_CteB-like"/>
</dbReference>
<dbReference type="CDD" id="cd21124">
    <property type="entry name" value="SPASM_CteB-like"/>
    <property type="match status" value="1"/>
</dbReference>
<name>A0ABY7AD02_9FIRM</name>
<evidence type="ECO:0000256" key="4">
    <source>
        <dbReference type="ARBA" id="ARBA00023004"/>
    </source>
</evidence>
<protein>
    <submittedName>
        <fullName evidence="7">Thioether cross-link-forming SCIFF peptide maturase</fullName>
    </submittedName>
</protein>
<dbReference type="PANTHER" id="PTHR43273:SF8">
    <property type="entry name" value="RADICAL SAM DOMAIN PROTEIN"/>
    <property type="match status" value="1"/>
</dbReference>